<keyword evidence="4" id="KW-1003">Cell membrane</keyword>
<protein>
    <recommendedName>
        <fullName evidence="8">Bcr/CflA family efflux transporter</fullName>
    </recommendedName>
</protein>
<evidence type="ECO:0000256" key="6">
    <source>
        <dbReference type="ARBA" id="ARBA00022989"/>
    </source>
</evidence>
<feature type="transmembrane region" description="Helical" evidence="8">
    <location>
        <begin position="368"/>
        <end position="389"/>
    </location>
</feature>
<keyword evidence="11" id="KW-1185">Reference proteome</keyword>
<dbReference type="InterPro" id="IPR004812">
    <property type="entry name" value="Efflux_drug-R_Bcr/CmlA"/>
</dbReference>
<dbReference type="SUPFAM" id="SSF103473">
    <property type="entry name" value="MFS general substrate transporter"/>
    <property type="match status" value="1"/>
</dbReference>
<feature type="domain" description="Major facilitator superfamily (MFS) profile" evidence="9">
    <location>
        <begin position="8"/>
        <end position="393"/>
    </location>
</feature>
<evidence type="ECO:0000256" key="3">
    <source>
        <dbReference type="ARBA" id="ARBA00022448"/>
    </source>
</evidence>
<dbReference type="InterPro" id="IPR011701">
    <property type="entry name" value="MFS"/>
</dbReference>
<feature type="transmembrane region" description="Helical" evidence="8">
    <location>
        <begin position="99"/>
        <end position="120"/>
    </location>
</feature>
<dbReference type="PANTHER" id="PTHR43124:SF3">
    <property type="entry name" value="CHLORAMPHENICOL EFFLUX PUMP RV0191"/>
    <property type="match status" value="1"/>
</dbReference>
<dbReference type="CDD" id="cd17320">
    <property type="entry name" value="MFS_MdfA_MDR_like"/>
    <property type="match status" value="1"/>
</dbReference>
<dbReference type="EMBL" id="LR699119">
    <property type="protein sequence ID" value="VVC75753.1"/>
    <property type="molecule type" value="Genomic_DNA"/>
</dbReference>
<feature type="transmembrane region" description="Helical" evidence="8">
    <location>
        <begin position="202"/>
        <end position="224"/>
    </location>
</feature>
<comment type="caution">
    <text evidence="8">Lacks conserved residue(s) required for the propagation of feature annotation.</text>
</comment>
<keyword evidence="8" id="KW-0997">Cell inner membrane</keyword>
<evidence type="ECO:0000313" key="11">
    <source>
        <dbReference type="Proteomes" id="UP000324194"/>
    </source>
</evidence>
<accession>A0A5E4PH99</accession>
<feature type="transmembrane region" description="Helical" evidence="8">
    <location>
        <begin position="73"/>
        <end position="93"/>
    </location>
</feature>
<evidence type="ECO:0000259" key="9">
    <source>
        <dbReference type="PROSITE" id="PS50850"/>
    </source>
</evidence>
<keyword evidence="3 8" id="KW-0813">Transport</keyword>
<feature type="transmembrane region" description="Helical" evidence="8">
    <location>
        <begin position="307"/>
        <end position="333"/>
    </location>
</feature>
<feature type="transmembrane region" description="Helical" evidence="8">
    <location>
        <begin position="282"/>
        <end position="301"/>
    </location>
</feature>
<name>A0A5E4PH99_9COXI</name>
<evidence type="ECO:0000256" key="4">
    <source>
        <dbReference type="ARBA" id="ARBA00022475"/>
    </source>
</evidence>
<organism evidence="10 11">
    <name type="scientific">Aquicella siphonis</name>
    <dbReference type="NCBI Taxonomy" id="254247"/>
    <lineage>
        <taxon>Bacteria</taxon>
        <taxon>Pseudomonadati</taxon>
        <taxon>Pseudomonadota</taxon>
        <taxon>Gammaproteobacteria</taxon>
        <taxon>Legionellales</taxon>
        <taxon>Coxiellaceae</taxon>
        <taxon>Aquicella</taxon>
    </lineage>
</organism>
<evidence type="ECO:0000256" key="7">
    <source>
        <dbReference type="ARBA" id="ARBA00023136"/>
    </source>
</evidence>
<dbReference type="InterPro" id="IPR001958">
    <property type="entry name" value="Tet-R_TetA/multi-R_MdtG-like"/>
</dbReference>
<reference evidence="10 11" key="1">
    <citation type="submission" date="2019-08" db="EMBL/GenBank/DDBJ databases">
        <authorList>
            <person name="Guy L."/>
        </authorList>
    </citation>
    <scope>NUCLEOTIDE SEQUENCE [LARGE SCALE GENOMIC DNA]</scope>
    <source>
        <strain evidence="10 11">SGT-108</strain>
    </source>
</reference>
<dbReference type="Pfam" id="PF07690">
    <property type="entry name" value="MFS_1"/>
    <property type="match status" value="1"/>
</dbReference>
<proteinExistence type="inferred from homology"/>
<dbReference type="AlphaFoldDB" id="A0A5E4PH99"/>
<gene>
    <name evidence="10" type="primary">ydhC</name>
    <name evidence="10" type="ORF">AQUSIP_10470</name>
</gene>
<dbReference type="OrthoDB" id="5670831at2"/>
<feature type="transmembrane region" description="Helical" evidence="8">
    <location>
        <begin position="132"/>
        <end position="154"/>
    </location>
</feature>
<dbReference type="InterPro" id="IPR036259">
    <property type="entry name" value="MFS_trans_sf"/>
</dbReference>
<feature type="transmembrane region" description="Helical" evidence="8">
    <location>
        <begin position="46"/>
        <end position="66"/>
    </location>
</feature>
<dbReference type="NCBIfam" id="TIGR00710">
    <property type="entry name" value="efflux_Bcr_CflA"/>
    <property type="match status" value="1"/>
</dbReference>
<feature type="transmembrane region" description="Helical" evidence="8">
    <location>
        <begin position="248"/>
        <end position="270"/>
    </location>
</feature>
<evidence type="ECO:0000256" key="8">
    <source>
        <dbReference type="RuleBase" id="RU365088"/>
    </source>
</evidence>
<dbReference type="KEGG" id="asip:AQUSIP_10470"/>
<evidence type="ECO:0000256" key="2">
    <source>
        <dbReference type="ARBA" id="ARBA00006236"/>
    </source>
</evidence>
<dbReference type="PROSITE" id="PS50850">
    <property type="entry name" value="MFS"/>
    <property type="match status" value="1"/>
</dbReference>
<comment type="similarity">
    <text evidence="2 8">Belongs to the major facilitator superfamily. Bcr/CmlA family.</text>
</comment>
<dbReference type="Proteomes" id="UP000324194">
    <property type="component" value="Chromosome 1"/>
</dbReference>
<feature type="transmembrane region" description="Helical" evidence="8">
    <location>
        <begin position="345"/>
        <end position="362"/>
    </location>
</feature>
<feature type="transmembrane region" description="Helical" evidence="8">
    <location>
        <begin position="160"/>
        <end position="182"/>
    </location>
</feature>
<sequence>MKNDNMTFELLLISTWFLGVMAVKFILPSLPALAEQMHTSSTMAKYTISIFLFGKATGMLAFGPLSEKYGRKIFMLLGLALFSFGNLFAYFTASIEVLLFARLIQGLGVSATVMVGRAMVNDTYKHNKAAIVFSHVFLAASVIIAFLPMLGSLIATHYPWQTAFMIMAVYSALIFIFCLFFLRETHTPKAAVSLSMMKIVSYYKMIASHPVFLGYVLCSIFMIAGESAFNTASSFLLIKSYGVSKNTFGMLITCLAVGHLIGTLICGRLVKKYNLVNMMGTGVVILAVSTSIMALLIGMGYANVAVIIIPMIIFYVGTGFIMTITAVGTAIPFPNFVGISSAASLSLNFSLSALSSVIMSHLSTTSAIPVSLLIAACGTAALLSWYLLIVPNRISSQNMAVSNVH</sequence>
<keyword evidence="6 8" id="KW-1133">Transmembrane helix</keyword>
<dbReference type="InterPro" id="IPR050189">
    <property type="entry name" value="MFS_Efflux_Transporters"/>
</dbReference>
<evidence type="ECO:0000313" key="10">
    <source>
        <dbReference type="EMBL" id="VVC75753.1"/>
    </source>
</evidence>
<dbReference type="Gene3D" id="1.20.1720.10">
    <property type="entry name" value="Multidrug resistance protein D"/>
    <property type="match status" value="1"/>
</dbReference>
<keyword evidence="7 8" id="KW-0472">Membrane</keyword>
<dbReference type="GO" id="GO:0005886">
    <property type="term" value="C:plasma membrane"/>
    <property type="evidence" value="ECO:0007669"/>
    <property type="project" value="UniProtKB-SubCell"/>
</dbReference>
<dbReference type="RefSeq" id="WP_148339032.1">
    <property type="nucleotide sequence ID" value="NZ_LR699119.1"/>
</dbReference>
<dbReference type="InterPro" id="IPR020846">
    <property type="entry name" value="MFS_dom"/>
</dbReference>
<comment type="subcellular location">
    <subcellularLocation>
        <location evidence="8">Cell inner membrane</location>
        <topology evidence="8">Multi-pass membrane protein</topology>
    </subcellularLocation>
    <subcellularLocation>
        <location evidence="1">Cell membrane</location>
        <topology evidence="1">Multi-pass membrane protein</topology>
    </subcellularLocation>
</comment>
<dbReference type="PANTHER" id="PTHR43124">
    <property type="entry name" value="PURINE EFFLUX PUMP PBUE"/>
    <property type="match status" value="1"/>
</dbReference>
<evidence type="ECO:0000256" key="5">
    <source>
        <dbReference type="ARBA" id="ARBA00022692"/>
    </source>
</evidence>
<dbReference type="GO" id="GO:1990961">
    <property type="term" value="P:xenobiotic detoxification by transmembrane export across the plasma membrane"/>
    <property type="evidence" value="ECO:0007669"/>
    <property type="project" value="InterPro"/>
</dbReference>
<keyword evidence="5 8" id="KW-0812">Transmembrane</keyword>
<dbReference type="GO" id="GO:0042910">
    <property type="term" value="F:xenobiotic transmembrane transporter activity"/>
    <property type="evidence" value="ECO:0007669"/>
    <property type="project" value="InterPro"/>
</dbReference>
<evidence type="ECO:0000256" key="1">
    <source>
        <dbReference type="ARBA" id="ARBA00004651"/>
    </source>
</evidence>
<dbReference type="PRINTS" id="PR01035">
    <property type="entry name" value="TCRTETA"/>
</dbReference>